<dbReference type="EMBL" id="LAZR01059019">
    <property type="protein sequence ID" value="KKK68670.1"/>
    <property type="molecule type" value="Genomic_DNA"/>
</dbReference>
<comment type="caution">
    <text evidence="1">The sequence shown here is derived from an EMBL/GenBank/DDBJ whole genome shotgun (WGS) entry which is preliminary data.</text>
</comment>
<accession>A0A0F8Y4U2</accession>
<evidence type="ECO:0000313" key="1">
    <source>
        <dbReference type="EMBL" id="KKK68670.1"/>
    </source>
</evidence>
<protein>
    <submittedName>
        <fullName evidence="1">Uncharacterized protein</fullName>
    </submittedName>
</protein>
<dbReference type="AlphaFoldDB" id="A0A0F8Y4U2"/>
<proteinExistence type="predicted"/>
<name>A0A0F8Y4U2_9ZZZZ</name>
<sequence length="50" mass="5838">MPYAIRKRGDKWVVVNKNTGHVKGTHSSKEKAEKQRRLLEGIKHGMKPRR</sequence>
<reference evidence="1" key="1">
    <citation type="journal article" date="2015" name="Nature">
        <title>Complex archaea that bridge the gap between prokaryotes and eukaryotes.</title>
        <authorList>
            <person name="Spang A."/>
            <person name="Saw J.H."/>
            <person name="Jorgensen S.L."/>
            <person name="Zaremba-Niedzwiedzka K."/>
            <person name="Martijn J."/>
            <person name="Lind A.E."/>
            <person name="van Eijk R."/>
            <person name="Schleper C."/>
            <person name="Guy L."/>
            <person name="Ettema T.J."/>
        </authorList>
    </citation>
    <scope>NUCLEOTIDE SEQUENCE</scope>
</reference>
<organism evidence="1">
    <name type="scientific">marine sediment metagenome</name>
    <dbReference type="NCBI Taxonomy" id="412755"/>
    <lineage>
        <taxon>unclassified sequences</taxon>
        <taxon>metagenomes</taxon>
        <taxon>ecological metagenomes</taxon>
    </lineage>
</organism>
<gene>
    <name evidence="1" type="ORF">LCGC14_2941710</name>
</gene>